<dbReference type="CDD" id="cd20141">
    <property type="entry name" value="PWWP_MBD5"/>
    <property type="match status" value="1"/>
</dbReference>
<feature type="compositionally biased region" description="Low complexity" evidence="2">
    <location>
        <begin position="343"/>
        <end position="361"/>
    </location>
</feature>
<dbReference type="GO" id="GO:0003677">
    <property type="term" value="F:DNA binding"/>
    <property type="evidence" value="ECO:0007669"/>
    <property type="project" value="UniProtKB-KW"/>
</dbReference>
<feature type="compositionally biased region" description="Polar residues" evidence="2">
    <location>
        <begin position="910"/>
        <end position="924"/>
    </location>
</feature>
<accession>U5EQY8</accession>
<dbReference type="Gene3D" id="2.30.30.140">
    <property type="match status" value="1"/>
</dbReference>
<proteinExistence type="evidence at transcript level"/>
<feature type="compositionally biased region" description="Polar residues" evidence="2">
    <location>
        <begin position="120"/>
        <end position="130"/>
    </location>
</feature>
<dbReference type="SUPFAM" id="SSF63748">
    <property type="entry name" value="Tudor/PWWP/MBT"/>
    <property type="match status" value="1"/>
</dbReference>
<feature type="region of interest" description="Disordered" evidence="2">
    <location>
        <begin position="23"/>
        <end position="87"/>
    </location>
</feature>
<evidence type="ECO:0000259" key="3">
    <source>
        <dbReference type="PROSITE" id="PS50812"/>
    </source>
</evidence>
<dbReference type="InterPro" id="IPR000313">
    <property type="entry name" value="PWWP_dom"/>
</dbReference>
<dbReference type="AlphaFoldDB" id="U5EQY8"/>
<feature type="coiled-coil region" evidence="1">
    <location>
        <begin position="1126"/>
        <end position="1157"/>
    </location>
</feature>
<organism evidence="4">
    <name type="scientific">Corethrella appendiculata</name>
    <dbReference type="NCBI Taxonomy" id="1370023"/>
    <lineage>
        <taxon>Eukaryota</taxon>
        <taxon>Metazoa</taxon>
        <taxon>Ecdysozoa</taxon>
        <taxon>Arthropoda</taxon>
        <taxon>Hexapoda</taxon>
        <taxon>Insecta</taxon>
        <taxon>Pterygota</taxon>
        <taxon>Neoptera</taxon>
        <taxon>Endopterygota</taxon>
        <taxon>Diptera</taxon>
        <taxon>Nematocera</taxon>
        <taxon>Culicoidea</taxon>
        <taxon>Chaoboridae</taxon>
        <taxon>Corethrella</taxon>
    </lineage>
</organism>
<evidence type="ECO:0000313" key="4">
    <source>
        <dbReference type="EMBL" id="JAB55847.1"/>
    </source>
</evidence>
<keyword evidence="4" id="KW-0238">DNA-binding</keyword>
<dbReference type="EMBL" id="GANO01004024">
    <property type="protein sequence ID" value="JAB55847.1"/>
    <property type="molecule type" value="mRNA"/>
</dbReference>
<feature type="compositionally biased region" description="Low complexity" evidence="2">
    <location>
        <begin position="303"/>
        <end position="313"/>
    </location>
</feature>
<feature type="region of interest" description="Disordered" evidence="2">
    <location>
        <begin position="303"/>
        <end position="361"/>
    </location>
</feature>
<dbReference type="Pfam" id="PF00855">
    <property type="entry name" value="PWWP"/>
    <property type="match status" value="1"/>
</dbReference>
<keyword evidence="4" id="KW-0371">Homeobox</keyword>
<dbReference type="PANTHER" id="PTHR16112:SF16">
    <property type="entry name" value="SIX-BANDED, ISOFORM H"/>
    <property type="match status" value="1"/>
</dbReference>
<feature type="compositionally biased region" description="Polar residues" evidence="2">
    <location>
        <begin position="649"/>
        <end position="669"/>
    </location>
</feature>
<name>U5EQY8_9DIPT</name>
<feature type="compositionally biased region" description="Polar residues" evidence="2">
    <location>
        <begin position="676"/>
        <end position="690"/>
    </location>
</feature>
<feature type="region of interest" description="Disordered" evidence="2">
    <location>
        <begin position="160"/>
        <end position="205"/>
    </location>
</feature>
<feature type="compositionally biased region" description="Low complexity" evidence="2">
    <location>
        <begin position="791"/>
        <end position="807"/>
    </location>
</feature>
<feature type="compositionally biased region" description="Low complexity" evidence="2">
    <location>
        <begin position="1213"/>
        <end position="1234"/>
    </location>
</feature>
<dbReference type="FunFam" id="2.30.30.140:FF:000107">
    <property type="entry name" value="Six-banded, isoform H"/>
    <property type="match status" value="1"/>
</dbReference>
<dbReference type="SMART" id="SM00293">
    <property type="entry name" value="PWWP"/>
    <property type="match status" value="1"/>
</dbReference>
<feature type="domain" description="PWWP" evidence="3">
    <location>
        <begin position="1059"/>
        <end position="1119"/>
    </location>
</feature>
<evidence type="ECO:0000256" key="1">
    <source>
        <dbReference type="SAM" id="Coils"/>
    </source>
</evidence>
<feature type="region of interest" description="Disordered" evidence="2">
    <location>
        <begin position="612"/>
        <end position="690"/>
    </location>
</feature>
<feature type="compositionally biased region" description="Polar residues" evidence="2">
    <location>
        <begin position="64"/>
        <end position="87"/>
    </location>
</feature>
<dbReference type="PROSITE" id="PS50812">
    <property type="entry name" value="PWWP"/>
    <property type="match status" value="1"/>
</dbReference>
<feature type="compositionally biased region" description="Low complexity" evidence="2">
    <location>
        <begin position="893"/>
        <end position="909"/>
    </location>
</feature>
<reference evidence="4" key="1">
    <citation type="journal article" date="2014" name="Insect Biochem. Mol. Biol.">
        <title>An insight into the sialome of the frog biting fly, Corethrella appendiculata.</title>
        <authorList>
            <person name="Ribeiro J.M.C."/>
            <person name="Chagas A.C."/>
            <person name="Pham V.M."/>
            <person name="Lounibos L.P."/>
            <person name="Calvo E."/>
        </authorList>
    </citation>
    <scope>NUCLEOTIDE SEQUENCE</scope>
    <source>
        <tissue evidence="4">Salivary glands</tissue>
    </source>
</reference>
<feature type="region of interest" description="Disordered" evidence="2">
    <location>
        <begin position="1212"/>
        <end position="1240"/>
    </location>
</feature>
<dbReference type="GO" id="GO:0005634">
    <property type="term" value="C:nucleus"/>
    <property type="evidence" value="ECO:0007669"/>
    <property type="project" value="TreeGrafter"/>
</dbReference>
<feature type="compositionally biased region" description="Low complexity" evidence="2">
    <location>
        <begin position="170"/>
        <end position="185"/>
    </location>
</feature>
<feature type="compositionally biased region" description="Low complexity" evidence="2">
    <location>
        <begin position="30"/>
        <end position="49"/>
    </location>
</feature>
<dbReference type="PANTHER" id="PTHR16112">
    <property type="entry name" value="METHYL-CPG BINDING PROTEIN, DROSOPHILA"/>
    <property type="match status" value="1"/>
</dbReference>
<feature type="compositionally biased region" description="Polar residues" evidence="2">
    <location>
        <begin position="314"/>
        <end position="326"/>
    </location>
</feature>
<protein>
    <submittedName>
        <fullName evidence="4">Putative homeobox transcription factor</fullName>
    </submittedName>
</protein>
<dbReference type="GO" id="GO:0003682">
    <property type="term" value="F:chromatin binding"/>
    <property type="evidence" value="ECO:0007669"/>
    <property type="project" value="TreeGrafter"/>
</dbReference>
<feature type="compositionally biased region" description="Low complexity" evidence="2">
    <location>
        <begin position="612"/>
        <end position="630"/>
    </location>
</feature>
<feature type="region of interest" description="Disordered" evidence="2">
    <location>
        <begin position="886"/>
        <end position="978"/>
    </location>
</feature>
<feature type="compositionally biased region" description="Low complexity" evidence="2">
    <location>
        <begin position="192"/>
        <end position="203"/>
    </location>
</feature>
<feature type="region of interest" description="Disordered" evidence="2">
    <location>
        <begin position="120"/>
        <end position="146"/>
    </location>
</feature>
<dbReference type="GO" id="GO:0010369">
    <property type="term" value="C:chromocenter"/>
    <property type="evidence" value="ECO:0007669"/>
    <property type="project" value="TreeGrafter"/>
</dbReference>
<evidence type="ECO:0000256" key="2">
    <source>
        <dbReference type="SAM" id="MobiDB-lite"/>
    </source>
</evidence>
<feature type="region of interest" description="Disordered" evidence="2">
    <location>
        <begin position="790"/>
        <end position="812"/>
    </location>
</feature>
<feature type="non-terminal residue" evidence="4">
    <location>
        <position position="1"/>
    </location>
</feature>
<sequence length="1240" mass="134430">QNIISTNQISRYDETNNVIRQQHPQQLQASTSSSSISAPSNSNNNSSDNEITTIPLSRTPPWRKNSSLNQTKQPTVIASQQQQQRNNDKILSTSNYNNERIPQLPQQSQQIWNTNNGEQIVESQRQSTAAATKLKKRPTFKEDPTGYLNQQTAILHSSISTLHSPDGGDNNQNIQINSTTNNNQNLDVPLANSSCSSNNSRNNKQILNDDITTTIGGQTVTHMPNGMVQVQQNCDLMTTLKPQQQLQFQQQLQRQSQLIRQNQELQMLQQVSGNVATTTSTSSSPYDDDVDTTLNCKTTKFISTSQESPISSSRTPDVTSSCSTPDLQKGPVQGGTVTTTNRSPSLSSSHPSPAESPESFVSRSSSVASSSFSLPSKVNTNIVQAKSIVTVGNNKMITNLASQNQPQQQQSQQHEHSILIRKNSSNNNNNNIESSNKQIIQVQSNTNNSNNSVPISSVGSITAASNVVSPLNHHHGGQLLMTSNGQLIMMPSTQTNKSQSTTIINNMPSTVILNNGNILQNPLNNSTVTSGQTTSKVLTNNSGIITATNQSNLNQIIAATQNQNLSNMLGQQTVVLNTLPNGIVIQPQQQQSQSANSFSGTVEHHQIITQQQDGTTFIQQHQQQSRQILISPDSKRKGKKRKNSSNGSITPNSLSPHSSVQLSPTTIQQTPPPHAQPSSANQTSPANTQQPTMLQITPQYSTQGFQLSPGLSGLTLLQNKNPQTGGQQQILLQNSGQTILQPINLIGQQLLLPAGLVVTPTADTTLLQIQNIGANLGNLITTPQGMVIRAQSPQQQQQHQHQSPHQPAKAFLSPNTGQQFIVNSNPQVSPLGHIYNTPTVSLVLPQHQQQTTNTSVQVTQATSIQQQSATQIIQQQQPIGTTTTRILQTPDQSSGSSNFSRSKNQSHSSGSISPPDTTTHSPNSPDRPPSEKSGGSAGSIDSMSMAMVQCVSSSEPDSVTIPCEENHSSSGQSPSSNTIEYYENQGISYRHNIYKSSDAKIRRISYQQHHHQQQHHTSGETILIQGNSQSVNIMTPDSHETPLQTTATATTTITPNYCIGELVWGAIRGHPAWPGKIIQQPDNNRITTTPKDCVWVQWFGGRPIAEMVSVSGLKSLSEGLEAHHKAQKDARKSRKLNSQLERAIQEAMAELDRQTSKSNVTTKATLIQTNMAVSAAAAATTSSPSPIVVKQVKSRGGNSNIKSKLVKIAPAPINNNNNNNQFINNNNNNNNSSNRATKTK</sequence>
<keyword evidence="1" id="KW-0175">Coiled coil</keyword>